<proteinExistence type="predicted"/>
<organism evidence="1 2">
    <name type="scientific">Fusarium austroafricanum</name>
    <dbReference type="NCBI Taxonomy" id="2364996"/>
    <lineage>
        <taxon>Eukaryota</taxon>
        <taxon>Fungi</taxon>
        <taxon>Dikarya</taxon>
        <taxon>Ascomycota</taxon>
        <taxon>Pezizomycotina</taxon>
        <taxon>Sordariomycetes</taxon>
        <taxon>Hypocreomycetidae</taxon>
        <taxon>Hypocreales</taxon>
        <taxon>Nectriaceae</taxon>
        <taxon>Fusarium</taxon>
        <taxon>Fusarium concolor species complex</taxon>
    </lineage>
</organism>
<dbReference type="PANTHER" id="PTHR42110">
    <property type="entry name" value="L-ASPARAGINASE, PUTATIVE (AFU_ORTHOLOGUE AFUA_3G11890)-RELATED"/>
    <property type="match status" value="1"/>
</dbReference>
<evidence type="ECO:0000313" key="2">
    <source>
        <dbReference type="Proteomes" id="UP000605986"/>
    </source>
</evidence>
<keyword evidence="2" id="KW-1185">Reference proteome</keyword>
<dbReference type="Proteomes" id="UP000605986">
    <property type="component" value="Unassembled WGS sequence"/>
</dbReference>
<reference evidence="1" key="1">
    <citation type="submission" date="2020-01" db="EMBL/GenBank/DDBJ databases">
        <title>Identification and distribution of gene clusters putatively required for synthesis of sphingolipid metabolism inhibitors in phylogenetically diverse species of the filamentous fungus Fusarium.</title>
        <authorList>
            <person name="Kim H.-S."/>
            <person name="Busman M."/>
            <person name="Brown D.W."/>
            <person name="Divon H."/>
            <person name="Uhlig S."/>
            <person name="Proctor R.H."/>
        </authorList>
    </citation>
    <scope>NUCLEOTIDE SEQUENCE</scope>
    <source>
        <strain evidence="1">NRRL 53441</strain>
    </source>
</reference>
<dbReference type="Pfam" id="PF06089">
    <property type="entry name" value="Asparaginase_II"/>
    <property type="match status" value="1"/>
</dbReference>
<dbReference type="OrthoDB" id="2588474at2759"/>
<sequence length="359" mass="38717">MTRTTLLDRDCVVTDRGGIIENTHAIHVAVTDTEGNILFSVGNPSRVTLSRSAAKSAQAVAIIETGAVDKFGYDETDLALMCASHSSEDFHIARAKGMLSKIKAEEKDLRCGGHPSISEVVNRAWVKADFEPTGICNNCSGKHVAMMAGAEALGADVKDYHLLDHPMQLEVKRVVEELVIDPKQVEWGVDGCNLPAPAYPLFYLAHTFATFAAASDAAASSASTPQRTKNLARVFNAMTRHPEQVGGTGRFCTVLMQSYNGQVNGKVGADACYGVGIRESEDTRRLGAKGALGIGVKVEDGNLEILYAVVPEALEQLGIGTPEQRKKLDGFHFLERKNTFGVTTGHVRFNFKLRPVGTE</sequence>
<dbReference type="EMBL" id="JAADJG010000264">
    <property type="protein sequence ID" value="KAF4449936.1"/>
    <property type="molecule type" value="Genomic_DNA"/>
</dbReference>
<dbReference type="AlphaFoldDB" id="A0A8H4KHK6"/>
<comment type="caution">
    <text evidence="1">The sequence shown here is derived from an EMBL/GenBank/DDBJ whole genome shotgun (WGS) entry which is preliminary data.</text>
</comment>
<gene>
    <name evidence="1" type="ORF">F53441_6855</name>
</gene>
<protein>
    <submittedName>
        <fullName evidence="1">Putative L-asparaginase II</fullName>
    </submittedName>
</protein>
<accession>A0A8H4KHK6</accession>
<evidence type="ECO:0000313" key="1">
    <source>
        <dbReference type="EMBL" id="KAF4449936.1"/>
    </source>
</evidence>
<dbReference type="InterPro" id="IPR010349">
    <property type="entry name" value="Asparaginase_II"/>
</dbReference>
<dbReference type="PANTHER" id="PTHR42110:SF1">
    <property type="entry name" value="L-ASPARAGINASE, PUTATIVE (AFU_ORTHOLOGUE AFUA_3G11890)-RELATED"/>
    <property type="match status" value="1"/>
</dbReference>
<name>A0A8H4KHK6_9HYPO</name>